<evidence type="ECO:0000313" key="3">
    <source>
        <dbReference type="Proteomes" id="UP000235145"/>
    </source>
</evidence>
<accession>A0A9R1V0S7</accession>
<proteinExistence type="predicted"/>
<feature type="coiled-coil region" evidence="1">
    <location>
        <begin position="116"/>
        <end position="143"/>
    </location>
</feature>
<keyword evidence="1" id="KW-0175">Coiled coil</keyword>
<organism evidence="2 3">
    <name type="scientific">Lactuca sativa</name>
    <name type="common">Garden lettuce</name>
    <dbReference type="NCBI Taxonomy" id="4236"/>
    <lineage>
        <taxon>Eukaryota</taxon>
        <taxon>Viridiplantae</taxon>
        <taxon>Streptophyta</taxon>
        <taxon>Embryophyta</taxon>
        <taxon>Tracheophyta</taxon>
        <taxon>Spermatophyta</taxon>
        <taxon>Magnoliopsida</taxon>
        <taxon>eudicotyledons</taxon>
        <taxon>Gunneridae</taxon>
        <taxon>Pentapetalae</taxon>
        <taxon>asterids</taxon>
        <taxon>campanulids</taxon>
        <taxon>Asterales</taxon>
        <taxon>Asteraceae</taxon>
        <taxon>Cichorioideae</taxon>
        <taxon>Cichorieae</taxon>
        <taxon>Lactucinae</taxon>
        <taxon>Lactuca</taxon>
    </lineage>
</organism>
<dbReference type="EMBL" id="NBSK02000007">
    <property type="protein sequence ID" value="KAJ0197917.1"/>
    <property type="molecule type" value="Genomic_DNA"/>
</dbReference>
<sequence length="167" mass="19396">MISAGTVENKFTSVDLILHMLLLGKYFLHFFIENPNEYSVNFYRAYDRAAIKFRGVKALDSQEEAQSIEVLPYTNMVVGKLEWVNFLGKIKDLLKCIANNTRIIMSRKVEIENLKKLDIQQKYEDAQKKNVEFQQKNVDVQAKFEQLAQAINVINTLSEQVKTFINQ</sequence>
<comment type="caution">
    <text evidence="2">The sequence shown here is derived from an EMBL/GenBank/DDBJ whole genome shotgun (WGS) entry which is preliminary data.</text>
</comment>
<protein>
    <submittedName>
        <fullName evidence="2">Uncharacterized protein</fullName>
    </submittedName>
</protein>
<evidence type="ECO:0000313" key="2">
    <source>
        <dbReference type="EMBL" id="KAJ0197917.1"/>
    </source>
</evidence>
<evidence type="ECO:0000256" key="1">
    <source>
        <dbReference type="SAM" id="Coils"/>
    </source>
</evidence>
<keyword evidence="3" id="KW-1185">Reference proteome</keyword>
<name>A0A9R1V0S7_LACSA</name>
<dbReference type="Proteomes" id="UP000235145">
    <property type="component" value="Unassembled WGS sequence"/>
</dbReference>
<reference evidence="2 3" key="1">
    <citation type="journal article" date="2017" name="Nat. Commun.">
        <title>Genome assembly with in vitro proximity ligation data and whole-genome triplication in lettuce.</title>
        <authorList>
            <person name="Reyes-Chin-Wo S."/>
            <person name="Wang Z."/>
            <person name="Yang X."/>
            <person name="Kozik A."/>
            <person name="Arikit S."/>
            <person name="Song C."/>
            <person name="Xia L."/>
            <person name="Froenicke L."/>
            <person name="Lavelle D.O."/>
            <person name="Truco M.J."/>
            <person name="Xia R."/>
            <person name="Zhu S."/>
            <person name="Xu C."/>
            <person name="Xu H."/>
            <person name="Xu X."/>
            <person name="Cox K."/>
            <person name="Korf I."/>
            <person name="Meyers B.C."/>
            <person name="Michelmore R.W."/>
        </authorList>
    </citation>
    <scope>NUCLEOTIDE SEQUENCE [LARGE SCALE GENOMIC DNA]</scope>
    <source>
        <strain evidence="3">cv. Salinas</strain>
        <tissue evidence="2">Seedlings</tissue>
    </source>
</reference>
<dbReference type="AlphaFoldDB" id="A0A9R1V0S7"/>
<gene>
    <name evidence="2" type="ORF">LSAT_V11C700370860</name>
</gene>